<dbReference type="RefSeq" id="WP_141443850.1">
    <property type="nucleotide sequence ID" value="NZ_CP038231.1"/>
</dbReference>
<sequence>MSSHGAYLQGGAIALVLLAFLLCVSGCTATVPVPAPCASFPATIPYSPAEEAALAQELRQGTCGPHCTEWLADYTRLRATLKAAHQDP</sequence>
<organism evidence="1 2">
    <name type="scientific">Formicincola oecophyllae</name>
    <dbReference type="NCBI Taxonomy" id="2558361"/>
    <lineage>
        <taxon>Bacteria</taxon>
        <taxon>Pseudomonadati</taxon>
        <taxon>Pseudomonadota</taxon>
        <taxon>Alphaproteobacteria</taxon>
        <taxon>Acetobacterales</taxon>
        <taxon>Acetobacteraceae</taxon>
        <taxon>Formicincola</taxon>
    </lineage>
</organism>
<keyword evidence="2" id="KW-1185">Reference proteome</keyword>
<proteinExistence type="predicted"/>
<protein>
    <submittedName>
        <fullName evidence="1">Uncharacterized protein</fullName>
    </submittedName>
</protein>
<evidence type="ECO:0000313" key="1">
    <source>
        <dbReference type="EMBL" id="QDH14146.1"/>
    </source>
</evidence>
<accession>A0A4Y6UCD3</accession>
<evidence type="ECO:0000313" key="2">
    <source>
        <dbReference type="Proteomes" id="UP000318709"/>
    </source>
</evidence>
<gene>
    <name evidence="1" type="ORF">E3E12_08040</name>
</gene>
<dbReference type="KEGG" id="swf:E3E12_08040"/>
<dbReference type="AlphaFoldDB" id="A0A4Y6UCD3"/>
<dbReference type="EMBL" id="CP038231">
    <property type="protein sequence ID" value="QDH14146.1"/>
    <property type="molecule type" value="Genomic_DNA"/>
</dbReference>
<dbReference type="Proteomes" id="UP000318709">
    <property type="component" value="Chromosome"/>
</dbReference>
<name>A0A4Y6UCD3_9PROT</name>
<reference evidence="1 2" key="1">
    <citation type="submission" date="2019-03" db="EMBL/GenBank/DDBJ databases">
        <title>The complete genome sequence of Swingsia_sp. F3b2 LMG30590(T).</title>
        <authorList>
            <person name="Chua K.-O."/>
            <person name="Chan K.-G."/>
            <person name="See-Too W.-S."/>
        </authorList>
    </citation>
    <scope>NUCLEOTIDE SEQUENCE [LARGE SCALE GENOMIC DNA]</scope>
    <source>
        <strain evidence="1 2">F3b2</strain>
    </source>
</reference>